<dbReference type="PROSITE" id="PS50178">
    <property type="entry name" value="ZF_FYVE"/>
    <property type="match status" value="1"/>
</dbReference>
<evidence type="ECO:0000256" key="1">
    <source>
        <dbReference type="ARBA" id="ARBA00004496"/>
    </source>
</evidence>
<dbReference type="PANTHER" id="PTHR46275">
    <property type="entry name" value="HEPATOCYTE GROWTH FACTOR-REGULATED TYROSINE KINASE SUBSTRATE"/>
    <property type="match status" value="1"/>
</dbReference>
<comment type="caution">
    <text evidence="13">The sequence shown here is derived from an EMBL/GenBank/DDBJ whole genome shotgun (WGS) entry which is preliminary data.</text>
</comment>
<keyword evidence="5" id="KW-0479">Metal-binding</keyword>
<evidence type="ECO:0000256" key="2">
    <source>
        <dbReference type="ARBA" id="ARBA00015450"/>
    </source>
</evidence>
<dbReference type="CDD" id="cd15720">
    <property type="entry name" value="FYVE_Hrs"/>
    <property type="match status" value="1"/>
</dbReference>
<comment type="subcellular location">
    <subcellularLocation>
        <location evidence="1">Cytoplasm</location>
    </subcellularLocation>
</comment>
<evidence type="ECO:0000256" key="5">
    <source>
        <dbReference type="ARBA" id="ARBA00022723"/>
    </source>
</evidence>
<feature type="region of interest" description="Disordered" evidence="10">
    <location>
        <begin position="224"/>
        <end position="269"/>
    </location>
</feature>
<reference evidence="13 14" key="1">
    <citation type="submission" date="2024-11" db="EMBL/GenBank/DDBJ databases">
        <title>Adaptive evolution of stress response genes in parasites aligns with host niche diversity.</title>
        <authorList>
            <person name="Hahn C."/>
            <person name="Resl P."/>
        </authorList>
    </citation>
    <scope>NUCLEOTIDE SEQUENCE [LARGE SCALE GENOMIC DNA]</scope>
    <source>
        <strain evidence="13">EGGRZ-B1_66</strain>
        <tissue evidence="13">Body</tissue>
    </source>
</reference>
<feature type="domain" description="FYVE-type" evidence="11">
    <location>
        <begin position="159"/>
        <end position="219"/>
    </location>
</feature>
<feature type="region of interest" description="Disordered" evidence="10">
    <location>
        <begin position="281"/>
        <end position="318"/>
    </location>
</feature>
<keyword evidence="9" id="KW-0175">Coiled coil</keyword>
<dbReference type="GO" id="GO:0008270">
    <property type="term" value="F:zinc ion binding"/>
    <property type="evidence" value="ECO:0007669"/>
    <property type="project" value="UniProtKB-KW"/>
</dbReference>
<protein>
    <recommendedName>
        <fullName evidence="2">Hepatocyte growth factor-regulated tyrosine kinase substrate</fullName>
    </recommendedName>
</protein>
<feature type="coiled-coil region" evidence="9">
    <location>
        <begin position="407"/>
        <end position="434"/>
    </location>
</feature>
<dbReference type="Gene3D" id="1.25.40.90">
    <property type="match status" value="1"/>
</dbReference>
<dbReference type="InterPro" id="IPR024641">
    <property type="entry name" value="HRS_helical"/>
</dbReference>
<gene>
    <name evidence="13" type="ORF">Ciccas_003392</name>
</gene>
<dbReference type="SMART" id="SM00288">
    <property type="entry name" value="VHS"/>
    <property type="match status" value="1"/>
</dbReference>
<keyword evidence="14" id="KW-1185">Reference proteome</keyword>
<evidence type="ECO:0000256" key="8">
    <source>
        <dbReference type="PROSITE-ProRule" id="PRU00091"/>
    </source>
</evidence>
<dbReference type="Gene3D" id="3.30.40.10">
    <property type="entry name" value="Zinc/RING finger domain, C3HC4 (zinc finger)"/>
    <property type="match status" value="1"/>
</dbReference>
<dbReference type="AlphaFoldDB" id="A0ABD2QF78"/>
<evidence type="ECO:0000256" key="4">
    <source>
        <dbReference type="ARBA" id="ARBA00022553"/>
    </source>
</evidence>
<dbReference type="InterPro" id="IPR002014">
    <property type="entry name" value="VHS_dom"/>
</dbReference>
<dbReference type="InterPro" id="IPR008942">
    <property type="entry name" value="ENTH_VHS"/>
</dbReference>
<dbReference type="InterPro" id="IPR003903">
    <property type="entry name" value="UIM_dom"/>
</dbReference>
<dbReference type="InterPro" id="IPR000306">
    <property type="entry name" value="Znf_FYVE"/>
</dbReference>
<evidence type="ECO:0000313" key="13">
    <source>
        <dbReference type="EMBL" id="KAL3317952.1"/>
    </source>
</evidence>
<evidence type="ECO:0000259" key="11">
    <source>
        <dbReference type="PROSITE" id="PS50178"/>
    </source>
</evidence>
<name>A0ABD2QF78_9PLAT</name>
<dbReference type="Proteomes" id="UP001626550">
    <property type="component" value="Unassembled WGS sequence"/>
</dbReference>
<dbReference type="InterPro" id="IPR013083">
    <property type="entry name" value="Znf_RING/FYVE/PHD"/>
</dbReference>
<sequence>MFRNKAETLVENATSASMIETNWELNLMICDSIRGQDISPRPIINAIKKRLDASDNENQLMHSLTLLEILMKNCGRPVHEEVSKTDFLSCLVKLVEHSVSDTIRDKILYNIQNWSYAFKDQPQYAAIAVTYKDLKNRRFQFPPIKESEAMFSVECAPIWVDGNECFRCKQPFTTFRRKHHCRNCGNIYCDECSTGRAQIPKFGIEKEVRVCDRCLVSLRSGETVSQTNPQTYPYKSQNTISASQRSPDLNKAQEEKARRRKEEQEEEEQLQLALALSASEAENREKLKKQQQITAPSHSSTAVSNQPVMPWQSKGPEIEEMDPDLARYLNREYWETRGTKDNDQSVVNGTYSHYEPSAPTLMSPTPSEMAASLPQQPELVFLRGQPGSPDVIPGVPDLATNQQEEFLKNLNKVIDNLSSRLRSAQARGRSIENDTLIRTLYDTLLKMMSDLAKFREDAEKRRTFMESMQDKLTEIREGREALNQLRQEHANKRREEEELARLAREQQLRDKVAELRSKKRIRMNANYGNPQQGWGPSQQMYMGGYQYPPMQGMDMTVRGPMMAPNGQEQHLGYAPPPAEALGPRLPYMNMGPIPANGPQPLAAPIPPSNATMPNASYPIPPRMQLPEDPYYMQTMLQSLPNVPTGEFGPAQNVPIPEMPTVPLHDPTIDHPRPQTKEEPLIALD</sequence>
<dbReference type="Pfam" id="PF12210">
    <property type="entry name" value="Hrs_helical"/>
    <property type="match status" value="1"/>
</dbReference>
<keyword evidence="3" id="KW-0963">Cytoplasm</keyword>
<feature type="coiled-coil region" evidence="9">
    <location>
        <begin position="465"/>
        <end position="506"/>
    </location>
</feature>
<evidence type="ECO:0000256" key="7">
    <source>
        <dbReference type="ARBA" id="ARBA00022833"/>
    </source>
</evidence>
<dbReference type="Pfam" id="PF00790">
    <property type="entry name" value="VHS"/>
    <property type="match status" value="1"/>
</dbReference>
<dbReference type="SUPFAM" id="SSF57903">
    <property type="entry name" value="FYVE/PHD zinc finger"/>
    <property type="match status" value="1"/>
</dbReference>
<accession>A0ABD2QF78</accession>
<keyword evidence="6 8" id="KW-0863">Zinc-finger</keyword>
<evidence type="ECO:0000256" key="9">
    <source>
        <dbReference type="SAM" id="Coils"/>
    </source>
</evidence>
<dbReference type="Pfam" id="PF01363">
    <property type="entry name" value="FYVE"/>
    <property type="match status" value="1"/>
</dbReference>
<evidence type="ECO:0000256" key="3">
    <source>
        <dbReference type="ARBA" id="ARBA00022490"/>
    </source>
</evidence>
<feature type="compositionally biased region" description="Basic and acidic residues" evidence="10">
    <location>
        <begin position="251"/>
        <end position="263"/>
    </location>
</feature>
<dbReference type="PROSITE" id="PS50330">
    <property type="entry name" value="UIM"/>
    <property type="match status" value="1"/>
</dbReference>
<dbReference type="PIRSF" id="PIRSF036956">
    <property type="entry name" value="Hrs_Vps27"/>
    <property type="match status" value="1"/>
</dbReference>
<organism evidence="13 14">
    <name type="scientific">Cichlidogyrus casuarinus</name>
    <dbReference type="NCBI Taxonomy" id="1844966"/>
    <lineage>
        <taxon>Eukaryota</taxon>
        <taxon>Metazoa</taxon>
        <taxon>Spiralia</taxon>
        <taxon>Lophotrochozoa</taxon>
        <taxon>Platyhelminthes</taxon>
        <taxon>Monogenea</taxon>
        <taxon>Monopisthocotylea</taxon>
        <taxon>Dactylogyridea</taxon>
        <taxon>Ancyrocephalidae</taxon>
        <taxon>Cichlidogyrus</taxon>
    </lineage>
</organism>
<proteinExistence type="predicted"/>
<dbReference type="Gene3D" id="1.20.5.1940">
    <property type="match status" value="1"/>
</dbReference>
<evidence type="ECO:0000313" key="14">
    <source>
        <dbReference type="Proteomes" id="UP001626550"/>
    </source>
</evidence>
<keyword evidence="7" id="KW-0862">Zinc</keyword>
<feature type="compositionally biased region" description="Polar residues" evidence="10">
    <location>
        <begin position="224"/>
        <end position="247"/>
    </location>
</feature>
<keyword evidence="4" id="KW-0597">Phosphoprotein</keyword>
<dbReference type="InterPro" id="IPR017073">
    <property type="entry name" value="HGS/VPS27"/>
</dbReference>
<dbReference type="InterPro" id="IPR011011">
    <property type="entry name" value="Znf_FYVE_PHD"/>
</dbReference>
<dbReference type="GO" id="GO:0005737">
    <property type="term" value="C:cytoplasm"/>
    <property type="evidence" value="ECO:0007669"/>
    <property type="project" value="UniProtKB-SubCell"/>
</dbReference>
<evidence type="ECO:0000256" key="10">
    <source>
        <dbReference type="SAM" id="MobiDB-lite"/>
    </source>
</evidence>
<feature type="compositionally biased region" description="Basic and acidic residues" evidence="10">
    <location>
        <begin position="666"/>
        <end position="684"/>
    </location>
</feature>
<dbReference type="InterPro" id="IPR017455">
    <property type="entry name" value="Znf_FYVE-rel"/>
</dbReference>
<feature type="region of interest" description="Disordered" evidence="10">
    <location>
        <begin position="664"/>
        <end position="684"/>
    </location>
</feature>
<dbReference type="EMBL" id="JBJKFK010000306">
    <property type="protein sequence ID" value="KAL3317952.1"/>
    <property type="molecule type" value="Genomic_DNA"/>
</dbReference>
<evidence type="ECO:0000256" key="6">
    <source>
        <dbReference type="ARBA" id="ARBA00022771"/>
    </source>
</evidence>
<dbReference type="SMART" id="SM00064">
    <property type="entry name" value="FYVE"/>
    <property type="match status" value="1"/>
</dbReference>
<feature type="compositionally biased region" description="Polar residues" evidence="10">
    <location>
        <begin position="290"/>
        <end position="307"/>
    </location>
</feature>
<feature type="domain" description="VHS" evidence="12">
    <location>
        <begin position="13"/>
        <end position="142"/>
    </location>
</feature>
<dbReference type="SUPFAM" id="SSF48464">
    <property type="entry name" value="ENTH/VHS domain"/>
    <property type="match status" value="1"/>
</dbReference>
<dbReference type="PANTHER" id="PTHR46275:SF1">
    <property type="entry name" value="HEPATOCYTE GROWTH FACTOR-REGULATED TYROSINE KINASE SUBSTRATE"/>
    <property type="match status" value="1"/>
</dbReference>
<evidence type="ECO:0000259" key="12">
    <source>
        <dbReference type="PROSITE" id="PS50179"/>
    </source>
</evidence>
<dbReference type="PROSITE" id="PS50179">
    <property type="entry name" value="VHS"/>
    <property type="match status" value="1"/>
</dbReference>